<proteinExistence type="predicted"/>
<organism evidence="2 3">
    <name type="scientific">Ensete ventricosum</name>
    <name type="common">Abyssinian banana</name>
    <name type="synonym">Musa ensete</name>
    <dbReference type="NCBI Taxonomy" id="4639"/>
    <lineage>
        <taxon>Eukaryota</taxon>
        <taxon>Viridiplantae</taxon>
        <taxon>Streptophyta</taxon>
        <taxon>Embryophyta</taxon>
        <taxon>Tracheophyta</taxon>
        <taxon>Spermatophyta</taxon>
        <taxon>Magnoliopsida</taxon>
        <taxon>Liliopsida</taxon>
        <taxon>Zingiberales</taxon>
        <taxon>Musaceae</taxon>
        <taxon>Ensete</taxon>
    </lineage>
</organism>
<comment type="caution">
    <text evidence="2">The sequence shown here is derived from an EMBL/GenBank/DDBJ whole genome shotgun (WGS) entry which is preliminary data.</text>
</comment>
<feature type="region of interest" description="Disordered" evidence="1">
    <location>
        <begin position="25"/>
        <end position="56"/>
    </location>
</feature>
<evidence type="ECO:0000313" key="3">
    <source>
        <dbReference type="Proteomes" id="UP000287651"/>
    </source>
</evidence>
<gene>
    <name evidence="2" type="ORF">B296_00053828</name>
</gene>
<name>A0A426Y6Y8_ENSVE</name>
<feature type="compositionally biased region" description="Gly residues" evidence="1">
    <location>
        <begin position="33"/>
        <end position="56"/>
    </location>
</feature>
<feature type="non-terminal residue" evidence="2">
    <location>
        <position position="1"/>
    </location>
</feature>
<accession>A0A426Y6Y8</accession>
<dbReference type="EMBL" id="AMZH03014639">
    <property type="protein sequence ID" value="RRT47301.1"/>
    <property type="molecule type" value="Genomic_DNA"/>
</dbReference>
<evidence type="ECO:0000256" key="1">
    <source>
        <dbReference type="SAM" id="MobiDB-lite"/>
    </source>
</evidence>
<evidence type="ECO:0000313" key="2">
    <source>
        <dbReference type="EMBL" id="RRT47301.1"/>
    </source>
</evidence>
<dbReference type="Proteomes" id="UP000287651">
    <property type="component" value="Unassembled WGS sequence"/>
</dbReference>
<protein>
    <submittedName>
        <fullName evidence="2">Uncharacterized protein</fullName>
    </submittedName>
</protein>
<feature type="region of interest" description="Disordered" evidence="1">
    <location>
        <begin position="122"/>
        <end position="143"/>
    </location>
</feature>
<sequence length="143" mass="14294">PRIITLLPWARKHKIIELSVSAKTSSGGRMSKSGGGGGKTEAGGGEVGGGGDECTGLGTGDGVTVLGDGAGEDGVTGLRVGFGGCELGDDPDFSRLQSTGRLATGKHLFAGLCPGVFSRHLPPPSNKTFDLDDGTQLSSAPVK</sequence>
<reference evidence="2 3" key="1">
    <citation type="journal article" date="2014" name="Agronomy (Basel)">
        <title>A Draft Genome Sequence for Ensete ventricosum, the Drought-Tolerant Tree Against Hunger.</title>
        <authorList>
            <person name="Harrison J."/>
            <person name="Moore K.A."/>
            <person name="Paszkiewicz K."/>
            <person name="Jones T."/>
            <person name="Grant M."/>
            <person name="Ambacheew D."/>
            <person name="Muzemil S."/>
            <person name="Studholme D.J."/>
        </authorList>
    </citation>
    <scope>NUCLEOTIDE SEQUENCE [LARGE SCALE GENOMIC DNA]</scope>
</reference>
<dbReference type="AlphaFoldDB" id="A0A426Y6Y8"/>